<name>A0A2J8LFQ4_PANTR</name>
<evidence type="ECO:0000256" key="2">
    <source>
        <dbReference type="SAM" id="Coils"/>
    </source>
</evidence>
<dbReference type="SUPFAM" id="SSF56349">
    <property type="entry name" value="DNA breaking-rejoining enzymes"/>
    <property type="match status" value="1"/>
</dbReference>
<dbReference type="GO" id="GO:0003917">
    <property type="term" value="F:DNA topoisomerase type I (single strand cut, ATP-independent) activity"/>
    <property type="evidence" value="ECO:0007669"/>
    <property type="project" value="UniProtKB-UniRule"/>
</dbReference>
<evidence type="ECO:0000256" key="1">
    <source>
        <dbReference type="PROSITE-ProRule" id="PRU01382"/>
    </source>
</evidence>
<feature type="non-terminal residue" evidence="4">
    <location>
        <position position="1"/>
    </location>
</feature>
<dbReference type="GO" id="GO:0005694">
    <property type="term" value="C:chromosome"/>
    <property type="evidence" value="ECO:0007669"/>
    <property type="project" value="InterPro"/>
</dbReference>
<comment type="similarity">
    <text evidence="1">Belongs to the type IB topoisomerase family.</text>
</comment>
<evidence type="ECO:0000259" key="3">
    <source>
        <dbReference type="Pfam" id="PF14370"/>
    </source>
</evidence>
<dbReference type="PANTHER" id="PTHR10290">
    <property type="entry name" value="DNA TOPOISOMERASE I"/>
    <property type="match status" value="1"/>
</dbReference>
<dbReference type="Gene3D" id="1.10.132.10">
    <property type="match status" value="1"/>
</dbReference>
<gene>
    <name evidence="4" type="ORF">CK820_G0029239</name>
</gene>
<feature type="coiled-coil region" evidence="2">
    <location>
        <begin position="29"/>
        <end position="56"/>
    </location>
</feature>
<evidence type="ECO:0000313" key="5">
    <source>
        <dbReference type="Proteomes" id="UP000236370"/>
    </source>
</evidence>
<sequence>EQVAEARAELRRARAEHKAQGDGKSRSVLEKKRRLLEKLQEQLAQLSVQATDKEENKQVALGTSKLNYLDPRISIAWCKRFRVPVEKIYSKTQRERFAWALAMAGEDFEF</sequence>
<dbReference type="PROSITE" id="PS52038">
    <property type="entry name" value="TOPO_IB_2"/>
    <property type="match status" value="1"/>
</dbReference>
<comment type="caution">
    <text evidence="4">The sequence shown here is derived from an EMBL/GenBank/DDBJ whole genome shotgun (WGS) entry which is preliminary data.</text>
</comment>
<dbReference type="InterPro" id="IPR011010">
    <property type="entry name" value="DNA_brk_join_enz"/>
</dbReference>
<dbReference type="GO" id="GO:0006265">
    <property type="term" value="P:DNA topological change"/>
    <property type="evidence" value="ECO:0007669"/>
    <property type="project" value="UniProtKB-UniRule"/>
</dbReference>
<dbReference type="SUPFAM" id="SSF46596">
    <property type="entry name" value="Eukaryotic DNA topoisomerase I, dispensable insert domain"/>
    <property type="match status" value="1"/>
</dbReference>
<dbReference type="PROSITE" id="PS00176">
    <property type="entry name" value="TOPO_IB_1"/>
    <property type="match status" value="1"/>
</dbReference>
<dbReference type="GO" id="GO:0003677">
    <property type="term" value="F:DNA binding"/>
    <property type="evidence" value="ECO:0007669"/>
    <property type="project" value="UniProtKB-UniRule"/>
</dbReference>
<dbReference type="InterPro" id="IPR025834">
    <property type="entry name" value="TopoI_C_dom"/>
</dbReference>
<dbReference type="InterPro" id="IPR018521">
    <property type="entry name" value="TopoIB_AS"/>
</dbReference>
<dbReference type="InterPro" id="IPR014727">
    <property type="entry name" value="TopoI_cat_a/b-sub_euk"/>
</dbReference>
<dbReference type="EMBL" id="NBAG03000294">
    <property type="protein sequence ID" value="PNI46101.1"/>
    <property type="molecule type" value="Genomic_DNA"/>
</dbReference>
<keyword evidence="1" id="KW-0799">Topoisomerase</keyword>
<reference evidence="4 5" key="1">
    <citation type="submission" date="2017-12" db="EMBL/GenBank/DDBJ databases">
        <title>High-resolution comparative analysis of great ape genomes.</title>
        <authorList>
            <person name="Pollen A."/>
            <person name="Hastie A."/>
            <person name="Hormozdiari F."/>
            <person name="Dougherty M."/>
            <person name="Liu R."/>
            <person name="Chaisson M."/>
            <person name="Hoppe E."/>
            <person name="Hill C."/>
            <person name="Pang A."/>
            <person name="Hillier L."/>
            <person name="Baker C."/>
            <person name="Armstrong J."/>
            <person name="Shendure J."/>
            <person name="Paten B."/>
            <person name="Wilson R."/>
            <person name="Chao H."/>
            <person name="Schneider V."/>
            <person name="Ventura M."/>
            <person name="Kronenberg Z."/>
            <person name="Murali S."/>
            <person name="Gordon D."/>
            <person name="Cantsilieris S."/>
            <person name="Munson K."/>
            <person name="Nelson B."/>
            <person name="Raja A."/>
            <person name="Underwood J."/>
            <person name="Diekhans M."/>
            <person name="Fiddes I."/>
            <person name="Haussler D."/>
            <person name="Eichler E."/>
        </authorList>
    </citation>
    <scope>NUCLEOTIDE SEQUENCE [LARGE SCALE GENOMIC DNA]</scope>
    <source>
        <strain evidence="4">Yerkes chimp pedigree #C0471</strain>
    </source>
</reference>
<keyword evidence="1" id="KW-0413">Isomerase</keyword>
<keyword evidence="2" id="KW-0175">Coiled coil</keyword>
<dbReference type="Pfam" id="PF14370">
    <property type="entry name" value="Topo_C_assoc"/>
    <property type="match status" value="1"/>
</dbReference>
<keyword evidence="1" id="KW-0238">DNA-binding</keyword>
<accession>A0A2J8LFQ4</accession>
<dbReference type="AlphaFoldDB" id="A0A2J8LFQ4"/>
<feature type="active site" description="O-(3'-phospho-DNA)-tyrosine intermediate" evidence="1">
    <location>
        <position position="68"/>
    </location>
</feature>
<evidence type="ECO:0000313" key="4">
    <source>
        <dbReference type="EMBL" id="PNI46101.1"/>
    </source>
</evidence>
<organism evidence="4 5">
    <name type="scientific">Pan troglodytes</name>
    <name type="common">Chimpanzee</name>
    <dbReference type="NCBI Taxonomy" id="9598"/>
    <lineage>
        <taxon>Eukaryota</taxon>
        <taxon>Metazoa</taxon>
        <taxon>Chordata</taxon>
        <taxon>Craniata</taxon>
        <taxon>Vertebrata</taxon>
        <taxon>Euteleostomi</taxon>
        <taxon>Mammalia</taxon>
        <taxon>Eutheria</taxon>
        <taxon>Euarchontoglires</taxon>
        <taxon>Primates</taxon>
        <taxon>Haplorrhini</taxon>
        <taxon>Catarrhini</taxon>
        <taxon>Hominidae</taxon>
        <taxon>Pan</taxon>
    </lineage>
</organism>
<comment type="catalytic activity">
    <reaction evidence="1">
        <text>ATP-independent breakage of single-stranded DNA, followed by passage and rejoining.</text>
        <dbReference type="EC" id="5.6.2.1"/>
    </reaction>
</comment>
<feature type="domain" description="Topoisomerase I C-terminal" evidence="3">
    <location>
        <begin position="40"/>
        <end position="110"/>
    </location>
</feature>
<dbReference type="InterPro" id="IPR051062">
    <property type="entry name" value="Topoisomerase_IB"/>
</dbReference>
<proteinExistence type="inferred from homology"/>
<protein>
    <submittedName>
        <fullName evidence="4">TOP1MT isoform 6</fullName>
    </submittedName>
</protein>
<dbReference type="Proteomes" id="UP000236370">
    <property type="component" value="Unassembled WGS sequence"/>
</dbReference>
<dbReference type="PANTHER" id="PTHR10290:SF1">
    <property type="entry name" value="DNA TOPOISOMERASE I, MITOCHONDRIAL"/>
    <property type="match status" value="1"/>
</dbReference>